<evidence type="ECO:0000256" key="2">
    <source>
        <dbReference type="ARBA" id="ARBA00023002"/>
    </source>
</evidence>
<dbReference type="InterPro" id="IPR057326">
    <property type="entry name" value="KR_dom"/>
</dbReference>
<dbReference type="PRINTS" id="PR00080">
    <property type="entry name" value="SDRFAMILY"/>
</dbReference>
<name>A0ABR8MLF9_9ACTN</name>
<organism evidence="5 6">
    <name type="scientific">Nocardioides hwasunensis</name>
    <dbReference type="NCBI Taxonomy" id="397258"/>
    <lineage>
        <taxon>Bacteria</taxon>
        <taxon>Bacillati</taxon>
        <taxon>Actinomycetota</taxon>
        <taxon>Actinomycetes</taxon>
        <taxon>Propionibacteriales</taxon>
        <taxon>Nocardioidaceae</taxon>
        <taxon>Nocardioides</taxon>
    </lineage>
</organism>
<dbReference type="InterPro" id="IPR036291">
    <property type="entry name" value="NAD(P)-bd_dom_sf"/>
</dbReference>
<dbReference type="InterPro" id="IPR051687">
    <property type="entry name" value="Peroxisomal_Beta-Oxidation"/>
</dbReference>
<dbReference type="SMART" id="SM00822">
    <property type="entry name" value="PKS_KR"/>
    <property type="match status" value="1"/>
</dbReference>
<proteinExistence type="inferred from homology"/>
<comment type="similarity">
    <text evidence="1 3">Belongs to the short-chain dehydrogenases/reductases (SDR) family.</text>
</comment>
<dbReference type="PRINTS" id="PR00081">
    <property type="entry name" value="GDHRDH"/>
</dbReference>
<evidence type="ECO:0000259" key="4">
    <source>
        <dbReference type="SMART" id="SM00822"/>
    </source>
</evidence>
<evidence type="ECO:0000256" key="3">
    <source>
        <dbReference type="RuleBase" id="RU000363"/>
    </source>
</evidence>
<dbReference type="PANTHER" id="PTHR45024">
    <property type="entry name" value="DEHYDROGENASES, SHORT CHAIN"/>
    <property type="match status" value="1"/>
</dbReference>
<dbReference type="SUPFAM" id="SSF51735">
    <property type="entry name" value="NAD(P)-binding Rossmann-fold domains"/>
    <property type="match status" value="1"/>
</dbReference>
<dbReference type="Proteomes" id="UP000649289">
    <property type="component" value="Unassembled WGS sequence"/>
</dbReference>
<comment type="caution">
    <text evidence="5">The sequence shown here is derived from an EMBL/GenBank/DDBJ whole genome shotgun (WGS) entry which is preliminary data.</text>
</comment>
<keyword evidence="6" id="KW-1185">Reference proteome</keyword>
<gene>
    <name evidence="5" type="ORF">IEZ25_13485</name>
</gene>
<evidence type="ECO:0000256" key="1">
    <source>
        <dbReference type="ARBA" id="ARBA00006484"/>
    </source>
</evidence>
<reference evidence="5 6" key="1">
    <citation type="submission" date="2020-09" db="EMBL/GenBank/DDBJ databases">
        <title>novel species in genus Nocardioides.</title>
        <authorList>
            <person name="Zhang G."/>
        </authorList>
    </citation>
    <scope>NUCLEOTIDE SEQUENCE [LARGE SCALE GENOMIC DNA]</scope>
    <source>
        <strain evidence="5 6">19197</strain>
    </source>
</reference>
<accession>A0ABR8MLF9</accession>
<sequence>MSEIRLDGRVAVVTGAGRGLGREHALLMGRRGAQVVVNDLGGSLDGEGGAGTPAEQVVEEIRAAGGTAVADATDISTPEGAAAIVDLAVQTWGRIDVVVNNAGILRDKSFAKMTADEVDPVLAVHLGSTIWMSKAAWPHMVEQGFGRIVNTTSAAGLFGNFGQANYAAAKAGIVGVTKTLAIEGARHGIQVNAIEPGARTRMTEKLLGDLADSLDPSLVAPLALWLASAECESSGEVYNVGGGRVARVVVAETPGFFSRTLSAEDVREHWDEINDPDRAVVMTTFQQEMGVLMEMLSAEEPAGVGRA</sequence>
<dbReference type="InterPro" id="IPR002347">
    <property type="entry name" value="SDR_fam"/>
</dbReference>
<keyword evidence="2" id="KW-0560">Oxidoreductase</keyword>
<dbReference type="PANTHER" id="PTHR45024:SF2">
    <property type="entry name" value="SCP2 DOMAIN-CONTAINING PROTEIN"/>
    <property type="match status" value="1"/>
</dbReference>
<evidence type="ECO:0000313" key="5">
    <source>
        <dbReference type="EMBL" id="MBD3915630.1"/>
    </source>
</evidence>
<dbReference type="Pfam" id="PF00106">
    <property type="entry name" value="adh_short"/>
    <property type="match status" value="1"/>
</dbReference>
<dbReference type="Gene3D" id="3.40.50.720">
    <property type="entry name" value="NAD(P)-binding Rossmann-like Domain"/>
    <property type="match status" value="1"/>
</dbReference>
<dbReference type="PROSITE" id="PS00061">
    <property type="entry name" value="ADH_SHORT"/>
    <property type="match status" value="1"/>
</dbReference>
<dbReference type="EMBL" id="JACXYY010000005">
    <property type="protein sequence ID" value="MBD3915630.1"/>
    <property type="molecule type" value="Genomic_DNA"/>
</dbReference>
<protein>
    <submittedName>
        <fullName evidence="5">SDR family NAD(P)-dependent oxidoreductase</fullName>
    </submittedName>
</protein>
<evidence type="ECO:0000313" key="6">
    <source>
        <dbReference type="Proteomes" id="UP000649289"/>
    </source>
</evidence>
<dbReference type="RefSeq" id="WP_191199956.1">
    <property type="nucleotide sequence ID" value="NZ_BAAAPA010000007.1"/>
</dbReference>
<feature type="domain" description="Ketoreductase" evidence="4">
    <location>
        <begin position="9"/>
        <end position="197"/>
    </location>
</feature>
<dbReference type="InterPro" id="IPR020904">
    <property type="entry name" value="Sc_DH/Rdtase_CS"/>
</dbReference>